<dbReference type="RefSeq" id="WP_006330457.1">
    <property type="nucleotide sequence ID" value="NZ_BAHC01000040.1"/>
</dbReference>
<dbReference type="PRINTS" id="PR00111">
    <property type="entry name" value="ABHYDROLASE"/>
</dbReference>
<evidence type="ECO:0000259" key="1">
    <source>
        <dbReference type="Pfam" id="PF00561"/>
    </source>
</evidence>
<gene>
    <name evidence="2" type="ORF">GORHZ_040_00240</name>
</gene>
<proteinExistence type="predicted"/>
<dbReference type="Pfam" id="PF00561">
    <property type="entry name" value="Abhydrolase_1"/>
    <property type="match status" value="1"/>
</dbReference>
<dbReference type="Gene3D" id="3.40.50.1820">
    <property type="entry name" value="alpha/beta hydrolase"/>
    <property type="match status" value="1"/>
</dbReference>
<dbReference type="InterPro" id="IPR029058">
    <property type="entry name" value="AB_hydrolase_fold"/>
</dbReference>
<evidence type="ECO:0000313" key="2">
    <source>
        <dbReference type="EMBL" id="GAB88791.1"/>
    </source>
</evidence>
<dbReference type="AlphaFoldDB" id="K6W540"/>
<dbReference type="InterPro" id="IPR050471">
    <property type="entry name" value="AB_hydrolase"/>
</dbReference>
<comment type="caution">
    <text evidence="2">The sequence shown here is derived from an EMBL/GenBank/DDBJ whole genome shotgun (WGS) entry which is preliminary data.</text>
</comment>
<dbReference type="Proteomes" id="UP000008363">
    <property type="component" value="Unassembled WGS sequence"/>
</dbReference>
<dbReference type="OrthoDB" id="495620at2"/>
<dbReference type="PANTHER" id="PTHR43433">
    <property type="entry name" value="HYDROLASE, ALPHA/BETA FOLD FAMILY PROTEIN"/>
    <property type="match status" value="1"/>
</dbReference>
<feature type="domain" description="AB hydrolase-1" evidence="1">
    <location>
        <begin position="29"/>
        <end position="250"/>
    </location>
</feature>
<organism evidence="2 3">
    <name type="scientific">Gordonia rhizosphera NBRC 16068</name>
    <dbReference type="NCBI Taxonomy" id="1108045"/>
    <lineage>
        <taxon>Bacteria</taxon>
        <taxon>Bacillati</taxon>
        <taxon>Actinomycetota</taxon>
        <taxon>Actinomycetes</taxon>
        <taxon>Mycobacteriales</taxon>
        <taxon>Gordoniaceae</taxon>
        <taxon>Gordonia</taxon>
    </lineage>
</organism>
<dbReference type="eggNOG" id="COG2021">
    <property type="taxonomic scope" value="Bacteria"/>
</dbReference>
<dbReference type="STRING" id="1108045.GORHZ_040_00240"/>
<accession>K6W540</accession>
<evidence type="ECO:0000313" key="3">
    <source>
        <dbReference type="Proteomes" id="UP000008363"/>
    </source>
</evidence>
<protein>
    <submittedName>
        <fullName evidence="2">Putative hydrolase</fullName>
    </submittedName>
</protein>
<dbReference type="EMBL" id="BAHC01000040">
    <property type="protein sequence ID" value="GAB88791.1"/>
    <property type="molecule type" value="Genomic_DNA"/>
</dbReference>
<dbReference type="SUPFAM" id="SSF53474">
    <property type="entry name" value="alpha/beta-Hydrolases"/>
    <property type="match status" value="1"/>
</dbReference>
<dbReference type="PANTHER" id="PTHR43433:SF5">
    <property type="entry name" value="AB HYDROLASE-1 DOMAIN-CONTAINING PROTEIN"/>
    <property type="match status" value="1"/>
</dbReference>
<dbReference type="InterPro" id="IPR000073">
    <property type="entry name" value="AB_hydrolase_1"/>
</dbReference>
<name>K6W540_9ACTN</name>
<keyword evidence="3" id="KW-1185">Reference proteome</keyword>
<reference evidence="2 3" key="1">
    <citation type="submission" date="2012-08" db="EMBL/GenBank/DDBJ databases">
        <title>Whole genome shotgun sequence of Gordonia rhizosphera NBRC 16068.</title>
        <authorList>
            <person name="Takarada H."/>
            <person name="Isaki S."/>
            <person name="Hosoyama A."/>
            <person name="Tsuchikane K."/>
            <person name="Katsumata H."/>
            <person name="Baba S."/>
            <person name="Ohji S."/>
            <person name="Yamazaki S."/>
            <person name="Fujita N."/>
        </authorList>
    </citation>
    <scope>NUCLEOTIDE SEQUENCE [LARGE SCALE GENOMIC DNA]</scope>
    <source>
        <strain evidence="2 3">NBRC 16068</strain>
    </source>
</reference>
<sequence>MTQPQPAAQTITLPDGTSLETAQYGEGEPLLLICGTSQPHELWAPIVPALAAEYRVITYNHRGIGGSERGTGPLSMRSLAEDAHEVLRQLGIAKAHVLGWSLGSTVAQELAIAHPDAVGAVALAATWGRTNVFQTAVFTGLAHPWRTGDRLAALTALGIAYSPELLETPDFAGMMAALEPLFPSSPTAMATVAEQWDADLAHDAIDRLEQITAPTLVIAGENDLLTPAAQGRMVAERIPTARLEVFTGSGSSHAMLMELPDKFTALVAEHLAKHPIAS</sequence>
<dbReference type="GO" id="GO:0016787">
    <property type="term" value="F:hydrolase activity"/>
    <property type="evidence" value="ECO:0007669"/>
    <property type="project" value="UniProtKB-KW"/>
</dbReference>
<keyword evidence="2" id="KW-0378">Hydrolase</keyword>